<proteinExistence type="predicted"/>
<sequence>MPVCVSASHIAFSSVRTEVQYQMLGHAAGLAAVLALRDGRPVRSVDVAHLQRLLRDAGQILSV</sequence>
<keyword evidence="4" id="KW-0411">Iron-sulfur</keyword>
<dbReference type="Pfam" id="PF12831">
    <property type="entry name" value="FAD_oxidored"/>
    <property type="match status" value="1"/>
</dbReference>
<comment type="caution">
    <text evidence="5">The sequence shown here is derived from an EMBL/GenBank/DDBJ whole genome shotgun (WGS) entry which is preliminary data.</text>
</comment>
<evidence type="ECO:0000256" key="3">
    <source>
        <dbReference type="ARBA" id="ARBA00023004"/>
    </source>
</evidence>
<accession>A0A8J4EGQ4</accession>
<evidence type="ECO:0008006" key="7">
    <source>
        <dbReference type="Google" id="ProtNLM"/>
    </source>
</evidence>
<organism evidence="5 6">
    <name type="scientific">Virgisporangium ochraceum</name>
    <dbReference type="NCBI Taxonomy" id="65505"/>
    <lineage>
        <taxon>Bacteria</taxon>
        <taxon>Bacillati</taxon>
        <taxon>Actinomycetota</taxon>
        <taxon>Actinomycetes</taxon>
        <taxon>Micromonosporales</taxon>
        <taxon>Micromonosporaceae</taxon>
        <taxon>Virgisporangium</taxon>
    </lineage>
</organism>
<dbReference type="AlphaFoldDB" id="A0A8J4EGQ4"/>
<evidence type="ECO:0000256" key="2">
    <source>
        <dbReference type="ARBA" id="ARBA00023002"/>
    </source>
</evidence>
<evidence type="ECO:0000256" key="4">
    <source>
        <dbReference type="ARBA" id="ARBA00023014"/>
    </source>
</evidence>
<evidence type="ECO:0000256" key="1">
    <source>
        <dbReference type="ARBA" id="ARBA00022723"/>
    </source>
</evidence>
<keyword evidence="2" id="KW-0560">Oxidoreductase</keyword>
<reference evidence="5" key="1">
    <citation type="submission" date="2021-01" db="EMBL/GenBank/DDBJ databases">
        <title>Whole genome shotgun sequence of Virgisporangium ochraceum NBRC 16418.</title>
        <authorList>
            <person name="Komaki H."/>
            <person name="Tamura T."/>
        </authorList>
    </citation>
    <scope>NUCLEOTIDE SEQUENCE</scope>
    <source>
        <strain evidence="5">NBRC 16418</strain>
    </source>
</reference>
<dbReference type="InterPro" id="IPR039650">
    <property type="entry name" value="HdrA-like"/>
</dbReference>
<dbReference type="GO" id="GO:0016491">
    <property type="term" value="F:oxidoreductase activity"/>
    <property type="evidence" value="ECO:0007669"/>
    <property type="project" value="UniProtKB-KW"/>
</dbReference>
<evidence type="ECO:0000313" key="6">
    <source>
        <dbReference type="Proteomes" id="UP000635606"/>
    </source>
</evidence>
<dbReference type="GO" id="GO:0051536">
    <property type="term" value="F:iron-sulfur cluster binding"/>
    <property type="evidence" value="ECO:0007669"/>
    <property type="project" value="UniProtKB-KW"/>
</dbReference>
<keyword evidence="1" id="KW-0479">Metal-binding</keyword>
<dbReference type="GO" id="GO:0046872">
    <property type="term" value="F:metal ion binding"/>
    <property type="evidence" value="ECO:0007669"/>
    <property type="project" value="UniProtKB-KW"/>
</dbReference>
<name>A0A8J4EGQ4_9ACTN</name>
<keyword evidence="6" id="KW-1185">Reference proteome</keyword>
<protein>
    <recommendedName>
        <fullName evidence="7">FAD dependent oxidoreductase</fullName>
    </recommendedName>
</protein>
<gene>
    <name evidence="5" type="ORF">Voc01_088500</name>
</gene>
<dbReference type="PANTHER" id="PTHR43498">
    <property type="entry name" value="FERREDOXIN:COB-COM HETERODISULFIDE REDUCTASE SUBUNIT A"/>
    <property type="match status" value="1"/>
</dbReference>
<keyword evidence="3" id="KW-0408">Iron</keyword>
<dbReference type="EMBL" id="BOPH01000126">
    <property type="protein sequence ID" value="GIJ73933.1"/>
    <property type="molecule type" value="Genomic_DNA"/>
</dbReference>
<dbReference type="Proteomes" id="UP000635606">
    <property type="component" value="Unassembled WGS sequence"/>
</dbReference>
<evidence type="ECO:0000313" key="5">
    <source>
        <dbReference type="EMBL" id="GIJ73933.1"/>
    </source>
</evidence>
<dbReference type="PANTHER" id="PTHR43498:SF1">
    <property type="entry name" value="COB--COM HETERODISULFIDE REDUCTASE IRON-SULFUR SUBUNIT A"/>
    <property type="match status" value="1"/>
</dbReference>